<accession>A0A6J7X884</accession>
<reference evidence="1" key="1">
    <citation type="submission" date="2020-05" db="EMBL/GenBank/DDBJ databases">
        <authorList>
            <person name="Chiriac C."/>
            <person name="Salcher M."/>
            <person name="Ghai R."/>
            <person name="Kavagutti S V."/>
        </authorList>
    </citation>
    <scope>NUCLEOTIDE SEQUENCE</scope>
</reference>
<protein>
    <submittedName>
        <fullName evidence="1">Uncharacterized protein</fullName>
    </submittedName>
</protein>
<sequence>MIKARMLFEIWEGHHIRIAELDAENTDNTRAVVVQYMQENGMSFDILGEGKDADGNDTITIYDEDGRVSVYFVGTVYGSEVVS</sequence>
<name>A0A6J7X884_9CAUD</name>
<evidence type="ECO:0000313" key="1">
    <source>
        <dbReference type="EMBL" id="CAB5225873.1"/>
    </source>
</evidence>
<dbReference type="EMBL" id="LR798355">
    <property type="protein sequence ID" value="CAB5225873.1"/>
    <property type="molecule type" value="Genomic_DNA"/>
</dbReference>
<proteinExistence type="predicted"/>
<gene>
    <name evidence="1" type="ORF">UFOVP757_9</name>
</gene>
<organism evidence="1">
    <name type="scientific">uncultured Caudovirales phage</name>
    <dbReference type="NCBI Taxonomy" id="2100421"/>
    <lineage>
        <taxon>Viruses</taxon>
        <taxon>Duplodnaviria</taxon>
        <taxon>Heunggongvirae</taxon>
        <taxon>Uroviricota</taxon>
        <taxon>Caudoviricetes</taxon>
        <taxon>Peduoviridae</taxon>
        <taxon>Maltschvirus</taxon>
        <taxon>Maltschvirus maltsch</taxon>
    </lineage>
</organism>